<evidence type="ECO:0000259" key="8">
    <source>
        <dbReference type="PROSITE" id="PS00498"/>
    </source>
</evidence>
<comment type="catalytic activity">
    <reaction evidence="7">
        <text>L-tyrosine + O2 = L-dopaquinone + H2O</text>
        <dbReference type="Rhea" id="RHEA:18117"/>
        <dbReference type="ChEBI" id="CHEBI:15377"/>
        <dbReference type="ChEBI" id="CHEBI:15379"/>
        <dbReference type="ChEBI" id="CHEBI:57924"/>
        <dbReference type="ChEBI" id="CHEBI:58315"/>
        <dbReference type="EC" id="1.14.18.1"/>
    </reaction>
</comment>
<evidence type="ECO:0000313" key="10">
    <source>
        <dbReference type="Proteomes" id="UP001153461"/>
    </source>
</evidence>
<dbReference type="InterPro" id="IPR050316">
    <property type="entry name" value="Tyrosinase/Hemocyanin"/>
</dbReference>
<dbReference type="EMBL" id="CAJVNV010000616">
    <property type="protein sequence ID" value="CAG8275532.1"/>
    <property type="molecule type" value="Genomic_DNA"/>
</dbReference>
<dbReference type="Gene3D" id="1.10.1280.10">
    <property type="entry name" value="Di-copper center containing domain from catechol oxidase"/>
    <property type="match status" value="1"/>
</dbReference>
<dbReference type="SUPFAM" id="SSF48056">
    <property type="entry name" value="Di-copper centre-containing domain"/>
    <property type="match status" value="1"/>
</dbReference>
<keyword evidence="4" id="KW-0186">Copper</keyword>
<dbReference type="GO" id="GO:0042438">
    <property type="term" value="P:melanin biosynthetic process"/>
    <property type="evidence" value="ECO:0007669"/>
    <property type="project" value="UniProtKB-KW"/>
</dbReference>
<dbReference type="OrthoDB" id="309483at2759"/>
<evidence type="ECO:0000256" key="3">
    <source>
        <dbReference type="ARBA" id="ARBA00022723"/>
    </source>
</evidence>
<sequence>MAGLRVRRNFRDLQDEYDKGNRKPLETLIRAFQGIQELPPHDQKSFFSLAGLHGEPFRGAGWGNASWWGGYCNHGNVLFPTWHRAYCFALESALQSIPGCEDVTLPYWNEIEEATLERGIPEVFLKKKWTFEDGGVIDNPLYSYKFQKKITDNLNPFPDADYSKGYGYETCRYPYSGLVGPADIKKTEEHNAKINELGDDKVNEIFNENVQSWLLHTDIDGVKGRGGVLQKFFDCLNAPNYTVFSNTTSATQWNDDHFNVGEPTSDTVSPHVVPLESPHNDIHLAVGGYEIGDANFDGEYPGANGDMGENDTAGFDPVFYFHHCFIDAMFWQWQKKHGEIKQLNVIPEYPGTNSVDNQGPTPGTPGGTWLSLDTPLDPFKLPGTNKTMTSKDVIDIETQLGYTYSPIKGLPHSLDDVPATGHPDHVLRISGINRGLIPGSFILSAWTTENGKERLIGFHSTLSRWHVQGCANCQSHLLVTTFVRLHGLTEDQASKVKVKLHTRDNRKGSTGPEGQKPIHHIVGHLLGGD</sequence>
<evidence type="ECO:0000256" key="6">
    <source>
        <dbReference type="ARBA" id="ARBA00048233"/>
    </source>
</evidence>
<evidence type="ECO:0000256" key="1">
    <source>
        <dbReference type="ARBA" id="ARBA00009928"/>
    </source>
</evidence>
<comment type="catalytic activity">
    <reaction evidence="6">
        <text>2 L-dopa + O2 = 2 L-dopaquinone + 2 H2O</text>
        <dbReference type="Rhea" id="RHEA:34287"/>
        <dbReference type="ChEBI" id="CHEBI:15377"/>
        <dbReference type="ChEBI" id="CHEBI:15379"/>
        <dbReference type="ChEBI" id="CHEBI:57504"/>
        <dbReference type="ChEBI" id="CHEBI:57924"/>
        <dbReference type="EC" id="1.14.18.1"/>
    </reaction>
</comment>
<evidence type="ECO:0000256" key="5">
    <source>
        <dbReference type="ARBA" id="ARBA00023101"/>
    </source>
</evidence>
<dbReference type="PANTHER" id="PTHR11474">
    <property type="entry name" value="TYROSINASE FAMILY MEMBER"/>
    <property type="match status" value="1"/>
</dbReference>
<dbReference type="InterPro" id="IPR002227">
    <property type="entry name" value="Tyrosinase_Cu-bd"/>
</dbReference>
<comment type="caution">
    <text evidence="9">The sequence shown here is derived from an EMBL/GenBank/DDBJ whole genome shotgun (WGS) entry which is preliminary data.</text>
</comment>
<gene>
    <name evidence="9" type="ORF">PNAL_LOCUS9276</name>
</gene>
<dbReference type="InterPro" id="IPR008922">
    <property type="entry name" value="Di-copper_centre_dom_sf"/>
</dbReference>
<comment type="similarity">
    <text evidence="1">Belongs to the tyrosinase family.</text>
</comment>
<feature type="domain" description="Tyrosinase copper-binding" evidence="8">
    <location>
        <begin position="316"/>
        <end position="327"/>
    </location>
</feature>
<dbReference type="GO" id="GO:0046872">
    <property type="term" value="F:metal ion binding"/>
    <property type="evidence" value="ECO:0007669"/>
    <property type="project" value="UniProtKB-KW"/>
</dbReference>
<dbReference type="Pfam" id="PF00264">
    <property type="entry name" value="Tyrosinase"/>
    <property type="match status" value="1"/>
</dbReference>
<keyword evidence="5" id="KW-0470">Melanin biosynthesis</keyword>
<keyword evidence="3" id="KW-0479">Metal-binding</keyword>
<dbReference type="Proteomes" id="UP001153461">
    <property type="component" value="Unassembled WGS sequence"/>
</dbReference>
<evidence type="ECO:0000256" key="7">
    <source>
        <dbReference type="ARBA" id="ARBA00048881"/>
    </source>
</evidence>
<dbReference type="AlphaFoldDB" id="A0A9W4ICI5"/>
<dbReference type="PRINTS" id="PR00092">
    <property type="entry name" value="TYROSINASE"/>
</dbReference>
<dbReference type="EC" id="1.14.18.1" evidence="2"/>
<evidence type="ECO:0000313" key="9">
    <source>
        <dbReference type="EMBL" id="CAG8275532.1"/>
    </source>
</evidence>
<evidence type="ECO:0000256" key="2">
    <source>
        <dbReference type="ARBA" id="ARBA00011906"/>
    </source>
</evidence>
<accession>A0A9W4ICI5</accession>
<name>A0A9W4ICI5_PENNA</name>
<dbReference type="PROSITE" id="PS00498">
    <property type="entry name" value="TYROSINASE_2"/>
    <property type="match status" value="1"/>
</dbReference>
<organism evidence="9 10">
    <name type="scientific">Penicillium nalgiovense</name>
    <dbReference type="NCBI Taxonomy" id="60175"/>
    <lineage>
        <taxon>Eukaryota</taxon>
        <taxon>Fungi</taxon>
        <taxon>Dikarya</taxon>
        <taxon>Ascomycota</taxon>
        <taxon>Pezizomycotina</taxon>
        <taxon>Eurotiomycetes</taxon>
        <taxon>Eurotiomycetidae</taxon>
        <taxon>Eurotiales</taxon>
        <taxon>Aspergillaceae</taxon>
        <taxon>Penicillium</taxon>
    </lineage>
</organism>
<protein>
    <recommendedName>
        <fullName evidence="2">tyrosinase</fullName>
        <ecNumber evidence="2">1.14.18.1</ecNumber>
    </recommendedName>
</protein>
<dbReference type="PANTHER" id="PTHR11474:SF76">
    <property type="entry name" value="SHKT DOMAIN-CONTAINING PROTEIN"/>
    <property type="match status" value="1"/>
</dbReference>
<reference evidence="9" key="1">
    <citation type="submission" date="2021-07" db="EMBL/GenBank/DDBJ databases">
        <authorList>
            <person name="Branca A.L. A."/>
        </authorList>
    </citation>
    <scope>NUCLEOTIDE SEQUENCE</scope>
</reference>
<dbReference type="GO" id="GO:0004503">
    <property type="term" value="F:tyrosinase activity"/>
    <property type="evidence" value="ECO:0007669"/>
    <property type="project" value="UniProtKB-EC"/>
</dbReference>
<proteinExistence type="inferred from homology"/>
<evidence type="ECO:0000256" key="4">
    <source>
        <dbReference type="ARBA" id="ARBA00023008"/>
    </source>
</evidence>